<proteinExistence type="predicted"/>
<dbReference type="InterPro" id="IPR007948">
    <property type="entry name" value="DUF736"/>
</dbReference>
<sequence>MAIIGMLTPAKDGGWVGRIRTLTINTRVRFVPNDNRNSDQAPDYRIYVGASEIGAAWRDRRSSDRGGKYLHVRLDDPSLSQPLSGAMIAAADGISARLVWSRRRS</sequence>
<gene>
    <name evidence="1" type="ORF">SAMN02745126_00125</name>
</gene>
<evidence type="ECO:0000313" key="1">
    <source>
        <dbReference type="EMBL" id="SJZ31081.1"/>
    </source>
</evidence>
<keyword evidence="2" id="KW-1185">Reference proteome</keyword>
<dbReference type="OrthoDB" id="9800788at2"/>
<dbReference type="STRING" id="225324.SAMN02745126_00125"/>
<evidence type="ECO:0000313" key="2">
    <source>
        <dbReference type="Proteomes" id="UP000190092"/>
    </source>
</evidence>
<dbReference type="EMBL" id="FUWJ01000001">
    <property type="protein sequence ID" value="SJZ31081.1"/>
    <property type="molecule type" value="Genomic_DNA"/>
</dbReference>
<reference evidence="2" key="1">
    <citation type="submission" date="2017-02" db="EMBL/GenBank/DDBJ databases">
        <authorList>
            <person name="Varghese N."/>
            <person name="Submissions S."/>
        </authorList>
    </citation>
    <scope>NUCLEOTIDE SEQUENCE [LARGE SCALE GENOMIC DNA]</scope>
    <source>
        <strain evidence="2">ATCC 27094</strain>
    </source>
</reference>
<dbReference type="AlphaFoldDB" id="A0A1T4JLQ8"/>
<dbReference type="RefSeq" id="WP_085931907.1">
    <property type="nucleotide sequence ID" value="NZ_FUWJ01000001.1"/>
</dbReference>
<name>A0A1T4JLQ8_9HYPH</name>
<organism evidence="1 2">
    <name type="scientific">Enhydrobacter aerosaccus</name>
    <dbReference type="NCBI Taxonomy" id="225324"/>
    <lineage>
        <taxon>Bacteria</taxon>
        <taxon>Pseudomonadati</taxon>
        <taxon>Pseudomonadota</taxon>
        <taxon>Alphaproteobacteria</taxon>
        <taxon>Hyphomicrobiales</taxon>
        <taxon>Enhydrobacter</taxon>
    </lineage>
</organism>
<accession>A0A1T4JLQ8</accession>
<dbReference type="Pfam" id="PF05284">
    <property type="entry name" value="DUF736"/>
    <property type="match status" value="1"/>
</dbReference>
<dbReference type="Proteomes" id="UP000190092">
    <property type="component" value="Unassembled WGS sequence"/>
</dbReference>
<protein>
    <submittedName>
        <fullName evidence="1">Uncharacterized conserved protein, DUF736 family</fullName>
    </submittedName>
</protein>